<dbReference type="InterPro" id="IPR036390">
    <property type="entry name" value="WH_DNA-bd_sf"/>
</dbReference>
<evidence type="ECO:0000256" key="1">
    <source>
        <dbReference type="ARBA" id="ARBA00004496"/>
    </source>
</evidence>
<dbReference type="Pfam" id="PF00072">
    <property type="entry name" value="Response_reg"/>
    <property type="match status" value="1"/>
</dbReference>
<keyword evidence="14" id="KW-1185">Reference proteome</keyword>
<dbReference type="PROSITE" id="PS50110">
    <property type="entry name" value="RESPONSE_REGULATORY"/>
    <property type="match status" value="1"/>
</dbReference>
<keyword evidence="3 10" id="KW-0597">Phosphoprotein</keyword>
<evidence type="ECO:0000256" key="6">
    <source>
        <dbReference type="ARBA" id="ARBA00023125"/>
    </source>
</evidence>
<feature type="domain" description="Response regulatory" evidence="12">
    <location>
        <begin position="24"/>
        <end position="135"/>
    </location>
</feature>
<evidence type="ECO:0000256" key="4">
    <source>
        <dbReference type="ARBA" id="ARBA00023012"/>
    </source>
</evidence>
<keyword evidence="13" id="KW-0378">Hydrolase</keyword>
<evidence type="ECO:0000256" key="10">
    <source>
        <dbReference type="PROSITE-ProRule" id="PRU00169"/>
    </source>
</evidence>
<dbReference type="PANTHER" id="PTHR45526:SF1">
    <property type="entry name" value="TRANSCRIPTIONAL REGULATORY PROTEIN DCUR-RELATED"/>
    <property type="match status" value="1"/>
</dbReference>
<evidence type="ECO:0000313" key="14">
    <source>
        <dbReference type="Proteomes" id="UP000023703"/>
    </source>
</evidence>
<dbReference type="SMART" id="SM00448">
    <property type="entry name" value="REC"/>
    <property type="match status" value="1"/>
</dbReference>
<evidence type="ECO:0000256" key="11">
    <source>
        <dbReference type="SAM" id="MobiDB-lite"/>
    </source>
</evidence>
<evidence type="ECO:0000256" key="8">
    <source>
        <dbReference type="ARBA" id="ARBA00023163"/>
    </source>
</evidence>
<organism evidence="13 14">
    <name type="scientific">Corynebacterium glyciniphilum AJ 3170</name>
    <dbReference type="NCBI Taxonomy" id="1404245"/>
    <lineage>
        <taxon>Bacteria</taxon>
        <taxon>Bacillati</taxon>
        <taxon>Actinomycetota</taxon>
        <taxon>Actinomycetes</taxon>
        <taxon>Mycobacteriales</taxon>
        <taxon>Corynebacteriaceae</taxon>
        <taxon>Corynebacterium</taxon>
    </lineage>
</organism>
<dbReference type="Proteomes" id="UP000023703">
    <property type="component" value="Chromosome"/>
</dbReference>
<dbReference type="PANTHER" id="PTHR45526">
    <property type="entry name" value="TRANSCRIPTIONAL REGULATORY PROTEIN DPIA"/>
    <property type="match status" value="1"/>
</dbReference>
<dbReference type="InterPro" id="IPR024187">
    <property type="entry name" value="Sig_transdc_resp-reg_cit/mal"/>
</dbReference>
<name>X5DN14_9CORY</name>
<dbReference type="SUPFAM" id="SSF52172">
    <property type="entry name" value="CheY-like"/>
    <property type="match status" value="1"/>
</dbReference>
<evidence type="ECO:0000256" key="2">
    <source>
        <dbReference type="ARBA" id="ARBA00022490"/>
    </source>
</evidence>
<proteinExistence type="predicted"/>
<dbReference type="PIRSF" id="PIRSF006171">
    <property type="entry name" value="RR_citrat_malat"/>
    <property type="match status" value="1"/>
</dbReference>
<dbReference type="GO" id="GO:0016787">
    <property type="term" value="F:hydrolase activity"/>
    <property type="evidence" value="ECO:0007669"/>
    <property type="project" value="UniProtKB-KW"/>
</dbReference>
<dbReference type="HOGENOM" id="CLU_000445_39_1_11"/>
<dbReference type="Gene3D" id="3.40.50.2300">
    <property type="match status" value="1"/>
</dbReference>
<keyword evidence="8 9" id="KW-0804">Transcription</keyword>
<keyword evidence="2 9" id="KW-0963">Cytoplasm</keyword>
<keyword evidence="6 9" id="KW-0238">DNA-binding</keyword>
<feature type="region of interest" description="Disordered" evidence="11">
    <location>
        <begin position="1"/>
        <end position="20"/>
    </location>
</feature>
<dbReference type="eggNOG" id="COG4565">
    <property type="taxonomic scope" value="Bacteria"/>
</dbReference>
<dbReference type="SUPFAM" id="SSF46785">
    <property type="entry name" value="Winged helix' DNA-binding domain"/>
    <property type="match status" value="1"/>
</dbReference>
<dbReference type="Gene3D" id="1.10.10.10">
    <property type="entry name" value="Winged helix-like DNA-binding domain superfamily/Winged helix DNA-binding domain"/>
    <property type="match status" value="1"/>
</dbReference>
<dbReference type="Pfam" id="PF12840">
    <property type="entry name" value="HTH_20"/>
    <property type="match status" value="1"/>
</dbReference>
<evidence type="ECO:0000256" key="7">
    <source>
        <dbReference type="ARBA" id="ARBA00023159"/>
    </source>
</evidence>
<dbReference type="GO" id="GO:0003700">
    <property type="term" value="F:DNA-binding transcription factor activity"/>
    <property type="evidence" value="ECO:0007669"/>
    <property type="project" value="InterPro"/>
</dbReference>
<feature type="modified residue" description="4-aspartylphosphate" evidence="10">
    <location>
        <position position="75"/>
    </location>
</feature>
<evidence type="ECO:0000256" key="5">
    <source>
        <dbReference type="ARBA" id="ARBA00023015"/>
    </source>
</evidence>
<dbReference type="InterPro" id="IPR051271">
    <property type="entry name" value="2C-system_Tx_regulators"/>
</dbReference>
<keyword evidence="4 9" id="KW-0902">Two-component regulatory system</keyword>
<dbReference type="EMBL" id="CP006842">
    <property type="protein sequence ID" value="AHW64533.1"/>
    <property type="molecule type" value="Genomic_DNA"/>
</dbReference>
<reference evidence="13 14" key="1">
    <citation type="journal article" date="2015" name="Int. J. Syst. Evol. Microbiol.">
        <title>Revisiting Corynebacterium glyciniphilum (ex Kubota et al., 1972) sp. nov., nom. rev., isolated from putrefied banana.</title>
        <authorList>
            <person name="Al-Dilaimi A."/>
            <person name="Bednarz H."/>
            <person name="Lomker A."/>
            <person name="Niehaus K."/>
            <person name="Kalinowski J."/>
            <person name="Ruckert C."/>
        </authorList>
    </citation>
    <scope>NUCLEOTIDE SEQUENCE [LARGE SCALE GENOMIC DNA]</scope>
    <source>
        <strain evidence="13">AJ 3170</strain>
    </source>
</reference>
<dbReference type="InterPro" id="IPR011006">
    <property type="entry name" value="CheY-like_superfamily"/>
</dbReference>
<keyword evidence="7 9" id="KW-0010">Activator</keyword>
<evidence type="ECO:0000259" key="12">
    <source>
        <dbReference type="PROSITE" id="PS50110"/>
    </source>
</evidence>
<sequence>MTSNSTPPESRDPRRGTRSARDMRVLVVDDDFRVASIHADIVSGVSGFGVQATVGTCAEARAAMAAQSPDLVLADVYLPDGDGIELVRSSGADAFVLSAAVESATVRRALTAGVHAYLVKPFTRQSLVDRLERFSRYRKLMTTPHPLKQEEIDRALSVMHGTSQPVTAAGSTTEDLVLDALGTEERSAAEVAEVAGVSRATAQRRLSALAGRGVVTVRLRYGSSGRPEHLYARSSGAGW</sequence>
<evidence type="ECO:0000313" key="13">
    <source>
        <dbReference type="EMBL" id="AHW64533.1"/>
    </source>
</evidence>
<dbReference type="KEGG" id="cgy:CGLY_10440"/>
<accession>X5DN14</accession>
<keyword evidence="5 9" id="KW-0805">Transcription regulation</keyword>
<dbReference type="InterPro" id="IPR001789">
    <property type="entry name" value="Sig_transdc_resp-reg_receiver"/>
</dbReference>
<dbReference type="InterPro" id="IPR036388">
    <property type="entry name" value="WH-like_DNA-bd_sf"/>
</dbReference>
<comment type="subcellular location">
    <subcellularLocation>
        <location evidence="1 9">Cytoplasm</location>
    </subcellularLocation>
</comment>
<protein>
    <recommendedName>
        <fullName evidence="9">Transcriptional regulatory protein</fullName>
    </recommendedName>
</protein>
<gene>
    <name evidence="13" type="primary">citB</name>
    <name evidence="13" type="ORF">CGLY_10440</name>
</gene>
<dbReference type="GO" id="GO:0003677">
    <property type="term" value="F:DNA binding"/>
    <property type="evidence" value="ECO:0007669"/>
    <property type="project" value="UniProtKB-KW"/>
</dbReference>
<dbReference type="GO" id="GO:0005737">
    <property type="term" value="C:cytoplasm"/>
    <property type="evidence" value="ECO:0007669"/>
    <property type="project" value="UniProtKB-SubCell"/>
</dbReference>
<dbReference type="AlphaFoldDB" id="X5DN14"/>
<dbReference type="STRING" id="1404245.CGLY_10440"/>
<evidence type="ECO:0000256" key="3">
    <source>
        <dbReference type="ARBA" id="ARBA00022553"/>
    </source>
</evidence>
<evidence type="ECO:0000256" key="9">
    <source>
        <dbReference type="PIRNR" id="PIRNR006171"/>
    </source>
</evidence>
<dbReference type="GO" id="GO:0000156">
    <property type="term" value="F:phosphorelay response regulator activity"/>
    <property type="evidence" value="ECO:0007669"/>
    <property type="project" value="TreeGrafter"/>
</dbReference>
<feature type="compositionally biased region" description="Basic and acidic residues" evidence="11">
    <location>
        <begin position="9"/>
        <end position="20"/>
    </location>
</feature>